<comment type="caution">
    <text evidence="1">The sequence shown here is derived from an EMBL/GenBank/DDBJ whole genome shotgun (WGS) entry which is preliminary data.</text>
</comment>
<reference evidence="1 2" key="1">
    <citation type="journal article" date="2019" name="Sci. Rep.">
        <title>Orb-weaving spider Araneus ventricosus genome elucidates the spidroin gene catalogue.</title>
        <authorList>
            <person name="Kono N."/>
            <person name="Nakamura H."/>
            <person name="Ohtoshi R."/>
            <person name="Moran D.A.P."/>
            <person name="Shinohara A."/>
            <person name="Yoshida Y."/>
            <person name="Fujiwara M."/>
            <person name="Mori M."/>
            <person name="Tomita M."/>
            <person name="Arakawa K."/>
        </authorList>
    </citation>
    <scope>NUCLEOTIDE SEQUENCE [LARGE SCALE GENOMIC DNA]</scope>
</reference>
<evidence type="ECO:0000313" key="2">
    <source>
        <dbReference type="Proteomes" id="UP000499080"/>
    </source>
</evidence>
<proteinExistence type="predicted"/>
<sequence length="84" mass="9310">MPKQRLKFAVGILKKKGGQEVRMVLRSRREVSQKSAASIVFHKPTFCLKKAKLRNSHLAGSSILPVMFTCQQLSSNWPAGAGRS</sequence>
<accession>A0A4Y2G3G9</accession>
<dbReference type="Proteomes" id="UP000499080">
    <property type="component" value="Unassembled WGS sequence"/>
</dbReference>
<dbReference type="AlphaFoldDB" id="A0A4Y2G3G9"/>
<evidence type="ECO:0000313" key="1">
    <source>
        <dbReference type="EMBL" id="GBM47921.1"/>
    </source>
</evidence>
<organism evidence="1 2">
    <name type="scientific">Araneus ventricosus</name>
    <name type="common">Orbweaver spider</name>
    <name type="synonym">Epeira ventricosa</name>
    <dbReference type="NCBI Taxonomy" id="182803"/>
    <lineage>
        <taxon>Eukaryota</taxon>
        <taxon>Metazoa</taxon>
        <taxon>Ecdysozoa</taxon>
        <taxon>Arthropoda</taxon>
        <taxon>Chelicerata</taxon>
        <taxon>Arachnida</taxon>
        <taxon>Araneae</taxon>
        <taxon>Araneomorphae</taxon>
        <taxon>Entelegynae</taxon>
        <taxon>Araneoidea</taxon>
        <taxon>Araneidae</taxon>
        <taxon>Araneus</taxon>
    </lineage>
</organism>
<protein>
    <submittedName>
        <fullName evidence="1">Uncharacterized protein</fullName>
    </submittedName>
</protein>
<keyword evidence="2" id="KW-1185">Reference proteome</keyword>
<gene>
    <name evidence="1" type="ORF">AVEN_113547_1</name>
</gene>
<dbReference type="EMBL" id="BGPR01001198">
    <property type="protein sequence ID" value="GBM47921.1"/>
    <property type="molecule type" value="Genomic_DNA"/>
</dbReference>
<name>A0A4Y2G3G9_ARAVE</name>